<name>A0A2S0UNM2_9RHOB</name>
<protein>
    <submittedName>
        <fullName evidence="1">VCBS repeat-containing protein</fullName>
    </submittedName>
</protein>
<dbReference type="EMBL" id="CP028918">
    <property type="protein sequence ID" value="AWB49392.1"/>
    <property type="molecule type" value="Genomic_DNA"/>
</dbReference>
<evidence type="ECO:0000313" key="1">
    <source>
        <dbReference type="EMBL" id="AWB49392.1"/>
    </source>
</evidence>
<dbReference type="Proteomes" id="UP000244496">
    <property type="component" value="Chromosome"/>
</dbReference>
<reference evidence="1 2" key="1">
    <citation type="submission" date="2018-04" db="EMBL/GenBank/DDBJ databases">
        <title>Genome sequencing of Gemmobacter.</title>
        <authorList>
            <person name="Yi H."/>
            <person name="Baek M.-G."/>
        </authorList>
    </citation>
    <scope>NUCLEOTIDE SEQUENCE [LARGE SCALE GENOMIC DNA]</scope>
    <source>
        <strain evidence="1 2">HYN0069</strain>
    </source>
</reference>
<organism evidence="1 2">
    <name type="scientific">Paragemmobacter aquarius</name>
    <dbReference type="NCBI Taxonomy" id="2169400"/>
    <lineage>
        <taxon>Bacteria</taxon>
        <taxon>Pseudomonadati</taxon>
        <taxon>Pseudomonadota</taxon>
        <taxon>Alphaproteobacteria</taxon>
        <taxon>Rhodobacterales</taxon>
        <taxon>Paracoccaceae</taxon>
        <taxon>Paragemmobacter</taxon>
    </lineage>
</organism>
<dbReference type="KEGG" id="geh:HYN69_13585"/>
<sequence length="260" mass="27690">MGNISVRSGALTALIVGLAITGPTVGGSSVPDGGWPVSATYAEPTKRYDHNIMGRIPAWGRLTVDLAPCATCSSGVVRVRIDQPHSRVFEDFAPRLWDITGDGRPEVVAVESDLSKGSRLAVWEVTKDAGGISLRRLATTAYLGTKHRWLAPIGAADFDRDGAIEIAYVEKPHLARVLRLVRLERDRLTEVAALAGVTNHAIGQEQVESLVRTCSGLPEIIALSADGQQVLAITWNVQGLTARQIGRASARKLPAGLGSC</sequence>
<proteinExistence type="predicted"/>
<evidence type="ECO:0000313" key="2">
    <source>
        <dbReference type="Proteomes" id="UP000244496"/>
    </source>
</evidence>
<accession>A0A2S0UNM2</accession>
<dbReference type="InterPro" id="IPR028994">
    <property type="entry name" value="Integrin_alpha_N"/>
</dbReference>
<keyword evidence="2" id="KW-1185">Reference proteome</keyword>
<gene>
    <name evidence="1" type="ORF">HYN69_13585</name>
</gene>
<dbReference type="SUPFAM" id="SSF69318">
    <property type="entry name" value="Integrin alpha N-terminal domain"/>
    <property type="match status" value="1"/>
</dbReference>
<dbReference type="AlphaFoldDB" id="A0A2S0UNM2"/>